<evidence type="ECO:0000313" key="5">
    <source>
        <dbReference type="Proteomes" id="UP000053201"/>
    </source>
</evidence>
<dbReference type="GeneID" id="27689462"/>
<keyword evidence="1" id="KW-0863">Zinc-finger</keyword>
<feature type="compositionally biased region" description="Low complexity" evidence="2">
    <location>
        <begin position="41"/>
        <end position="52"/>
    </location>
</feature>
<evidence type="ECO:0000256" key="1">
    <source>
        <dbReference type="PROSITE-ProRule" id="PRU00042"/>
    </source>
</evidence>
<dbReference type="InParanoid" id="A0A0L0HB34"/>
<dbReference type="VEuPathDB" id="FungiDB:SPPG_06131"/>
<feature type="compositionally biased region" description="Low complexity" evidence="2">
    <location>
        <begin position="350"/>
        <end position="362"/>
    </location>
</feature>
<dbReference type="Proteomes" id="UP000053201">
    <property type="component" value="Unassembled WGS sequence"/>
</dbReference>
<feature type="region of interest" description="Disordered" evidence="2">
    <location>
        <begin position="1"/>
        <end position="166"/>
    </location>
</feature>
<feature type="compositionally biased region" description="Basic and acidic residues" evidence="2">
    <location>
        <begin position="328"/>
        <end position="347"/>
    </location>
</feature>
<dbReference type="EMBL" id="KQ257460">
    <property type="protein sequence ID" value="KNC98427.1"/>
    <property type="molecule type" value="Genomic_DNA"/>
</dbReference>
<feature type="domain" description="C2H2-type" evidence="3">
    <location>
        <begin position="414"/>
        <end position="441"/>
    </location>
</feature>
<dbReference type="GO" id="GO:0008270">
    <property type="term" value="F:zinc ion binding"/>
    <property type="evidence" value="ECO:0007669"/>
    <property type="project" value="UniProtKB-KW"/>
</dbReference>
<dbReference type="AlphaFoldDB" id="A0A0L0HB34"/>
<gene>
    <name evidence="4" type="ORF">SPPG_06131</name>
</gene>
<sequence>MSSFQNWKYPGPKGEGPHPTDSHSYGSRDAMAQYQAHHRPSQPQQQHSYSYSQPPPPSQQPQAQQPSQSYPSSQPYFQRSYPATQQHHQSQSQGYHYPSSSSSNQMHYMPQTYDSAGHMHPQHSQRMSGPPMQSQHHPPYPASGSYPQSHHASAAQHPPLPSVHHIYHGMSQKSNQTLPPLAAALAGHNHTFASPPPTPPPLQTLPPIQSLQVNVSAPATAPYDHPAHQNYRHGRHKSLDFDGSTKANGKKSPLANEYKMEHTIETDRIDGRPGPKRSPPHTPVSDSMTSSNAPYYSPWGPQQPGSYPAHSRYPQATPSTSSVPVNPDKARSANTKSERAAAPEPRRHSGSNTTPSSIGSTTTRRRRSSASVSIAAAGGHHRHKRSSSQTSSDESSASTTFPSTTSSNGGGKSYQCETCGKVYKHPNCLLKHKWEHTEHWKEAAKFSLSKHQQVQLLEAASILVGFGMAPQSGGRRPSVFEVAGIEPLATEAEVEEFNAGGDVGDESLSVKKESLREGEQRRGVAVEA</sequence>
<evidence type="ECO:0000313" key="4">
    <source>
        <dbReference type="EMBL" id="KNC98427.1"/>
    </source>
</evidence>
<dbReference type="OrthoDB" id="2152896at2759"/>
<organism evidence="4 5">
    <name type="scientific">Spizellomyces punctatus (strain DAOM BR117)</name>
    <dbReference type="NCBI Taxonomy" id="645134"/>
    <lineage>
        <taxon>Eukaryota</taxon>
        <taxon>Fungi</taxon>
        <taxon>Fungi incertae sedis</taxon>
        <taxon>Chytridiomycota</taxon>
        <taxon>Chytridiomycota incertae sedis</taxon>
        <taxon>Chytridiomycetes</taxon>
        <taxon>Spizellomycetales</taxon>
        <taxon>Spizellomycetaceae</taxon>
        <taxon>Spizellomyces</taxon>
    </lineage>
</organism>
<evidence type="ECO:0000259" key="3">
    <source>
        <dbReference type="PROSITE" id="PS50157"/>
    </source>
</evidence>
<keyword evidence="1" id="KW-0862">Zinc</keyword>
<dbReference type="eggNOG" id="ENOG502S997">
    <property type="taxonomic scope" value="Eukaryota"/>
</dbReference>
<dbReference type="InterPro" id="IPR036236">
    <property type="entry name" value="Znf_C2H2_sf"/>
</dbReference>
<feature type="compositionally biased region" description="Polar residues" evidence="2">
    <location>
        <begin position="122"/>
        <end position="136"/>
    </location>
</feature>
<feature type="compositionally biased region" description="Low complexity" evidence="2">
    <location>
        <begin position="60"/>
        <end position="108"/>
    </location>
</feature>
<dbReference type="OMA" id="HESNTHS"/>
<feature type="compositionally biased region" description="Basic and acidic residues" evidence="2">
    <location>
        <begin position="508"/>
        <end position="528"/>
    </location>
</feature>
<keyword evidence="1" id="KW-0479">Metal-binding</keyword>
<protein>
    <recommendedName>
        <fullName evidence="3">C2H2-type domain-containing protein</fullName>
    </recommendedName>
</protein>
<reference evidence="4 5" key="1">
    <citation type="submission" date="2009-08" db="EMBL/GenBank/DDBJ databases">
        <title>The Genome Sequence of Spizellomyces punctatus strain DAOM BR117.</title>
        <authorList>
            <consortium name="The Broad Institute Genome Sequencing Platform"/>
            <person name="Russ C."/>
            <person name="Cuomo C."/>
            <person name="Shea T."/>
            <person name="Young S.K."/>
            <person name="Zeng Q."/>
            <person name="Koehrsen M."/>
            <person name="Haas B."/>
            <person name="Borodovsky M."/>
            <person name="Guigo R."/>
            <person name="Alvarado L."/>
            <person name="Berlin A."/>
            <person name="Bochicchio J."/>
            <person name="Borenstein D."/>
            <person name="Chapman S."/>
            <person name="Chen Z."/>
            <person name="Engels R."/>
            <person name="Freedman E."/>
            <person name="Gellesch M."/>
            <person name="Goldberg J."/>
            <person name="Griggs A."/>
            <person name="Gujja S."/>
            <person name="Heiman D."/>
            <person name="Hepburn T."/>
            <person name="Howarth C."/>
            <person name="Jen D."/>
            <person name="Larson L."/>
            <person name="Lewis B."/>
            <person name="Mehta T."/>
            <person name="Park D."/>
            <person name="Pearson M."/>
            <person name="Roberts A."/>
            <person name="Saif S."/>
            <person name="Shenoy N."/>
            <person name="Sisk P."/>
            <person name="Stolte C."/>
            <person name="Sykes S."/>
            <person name="Thomson T."/>
            <person name="Walk T."/>
            <person name="White J."/>
            <person name="Yandava C."/>
            <person name="Burger G."/>
            <person name="Gray M.W."/>
            <person name="Holland P.W.H."/>
            <person name="King N."/>
            <person name="Lang F.B.F."/>
            <person name="Roger A.J."/>
            <person name="Ruiz-Trillo I."/>
            <person name="Lander E."/>
            <person name="Nusbaum C."/>
        </authorList>
    </citation>
    <scope>NUCLEOTIDE SEQUENCE [LARGE SCALE GENOMIC DNA]</scope>
    <source>
        <strain evidence="4 5">DAOM BR117</strain>
    </source>
</reference>
<dbReference type="InterPro" id="IPR013087">
    <property type="entry name" value="Znf_C2H2_type"/>
</dbReference>
<proteinExistence type="predicted"/>
<dbReference type="RefSeq" id="XP_016606467.1">
    <property type="nucleotide sequence ID" value="XM_016754337.1"/>
</dbReference>
<dbReference type="PROSITE" id="PS50157">
    <property type="entry name" value="ZINC_FINGER_C2H2_2"/>
    <property type="match status" value="1"/>
</dbReference>
<feature type="compositionally biased region" description="Basic and acidic residues" evidence="2">
    <location>
        <begin position="258"/>
        <end position="273"/>
    </location>
</feature>
<name>A0A0L0HB34_SPIPD</name>
<evidence type="ECO:0000256" key="2">
    <source>
        <dbReference type="SAM" id="MobiDB-lite"/>
    </source>
</evidence>
<dbReference type="SUPFAM" id="SSF57667">
    <property type="entry name" value="beta-beta-alpha zinc fingers"/>
    <property type="match status" value="1"/>
</dbReference>
<dbReference type="PROSITE" id="PS00028">
    <property type="entry name" value="ZINC_FINGER_C2H2_1"/>
    <property type="match status" value="1"/>
</dbReference>
<feature type="compositionally biased region" description="Polar residues" evidence="2">
    <location>
        <begin position="284"/>
        <end position="294"/>
    </location>
</feature>
<feature type="compositionally biased region" description="Polar residues" evidence="2">
    <location>
        <begin position="314"/>
        <end position="324"/>
    </location>
</feature>
<feature type="compositionally biased region" description="Low complexity" evidence="2">
    <location>
        <begin position="387"/>
        <end position="407"/>
    </location>
</feature>
<accession>A0A0L0HB34</accession>
<feature type="compositionally biased region" description="Low complexity" evidence="2">
    <location>
        <begin position="369"/>
        <end position="378"/>
    </location>
</feature>
<feature type="region of interest" description="Disordered" evidence="2">
    <location>
        <begin position="500"/>
        <end position="528"/>
    </location>
</feature>
<keyword evidence="5" id="KW-1185">Reference proteome</keyword>
<feature type="region of interest" description="Disordered" evidence="2">
    <location>
        <begin position="219"/>
        <end position="413"/>
    </location>
</feature>